<name>A0A2N4URK0_9GAMM</name>
<accession>A0A2N4URK0</accession>
<reference evidence="1 2" key="1">
    <citation type="journal article" date="2018" name="Syst. Appl. Microbiol.">
        <title>Photobacterium carnosum sp. nov., isolated from spoiled modified atmosphere packaged poultry meat.</title>
        <authorList>
            <person name="Hilgarth M."/>
            <person name="Fuertes S."/>
            <person name="Ehrmann M."/>
            <person name="Vogel R.F."/>
        </authorList>
    </citation>
    <scope>NUCLEOTIDE SEQUENCE [LARGE SCALE GENOMIC DNA]</scope>
    <source>
        <strain evidence="1 2">TMW 2.2021</strain>
    </source>
</reference>
<dbReference type="InterPro" id="IPR021753">
    <property type="entry name" value="DUF3319"/>
</dbReference>
<evidence type="ECO:0008006" key="3">
    <source>
        <dbReference type="Google" id="ProtNLM"/>
    </source>
</evidence>
<protein>
    <recommendedName>
        <fullName evidence="3">DUF3319 domain-containing protein</fullName>
    </recommendedName>
</protein>
<comment type="caution">
    <text evidence="1">The sequence shown here is derived from an EMBL/GenBank/DDBJ whole genome shotgun (WGS) entry which is preliminary data.</text>
</comment>
<dbReference type="AlphaFoldDB" id="A0A2N4URK0"/>
<evidence type="ECO:0000313" key="2">
    <source>
        <dbReference type="Proteomes" id="UP000234420"/>
    </source>
</evidence>
<organism evidence="1 2">
    <name type="scientific">Photobacterium carnosum</name>
    <dbReference type="NCBI Taxonomy" id="2023717"/>
    <lineage>
        <taxon>Bacteria</taxon>
        <taxon>Pseudomonadati</taxon>
        <taxon>Pseudomonadota</taxon>
        <taxon>Gammaproteobacteria</taxon>
        <taxon>Vibrionales</taxon>
        <taxon>Vibrionaceae</taxon>
        <taxon>Photobacterium</taxon>
    </lineage>
</organism>
<keyword evidence="2" id="KW-1185">Reference proteome</keyword>
<sequence>MKKRLFHRGYIVENSTGLTSDWKTTINGQIVKGMINNIKKSVDWWCETKAFMPPERFDTHRQTMKSSLIAHSEQYKGIVLRNDNGKNNEWYALVRGQLVKGDLVSIKKYLDKAITF</sequence>
<dbReference type="EMBL" id="NPIB01000014">
    <property type="protein sequence ID" value="PLC57649.1"/>
    <property type="molecule type" value="Genomic_DNA"/>
</dbReference>
<gene>
    <name evidence="1" type="ORF">CIK00_12450</name>
</gene>
<dbReference type="Proteomes" id="UP000234420">
    <property type="component" value="Unassembled WGS sequence"/>
</dbReference>
<dbReference type="Pfam" id="PF11782">
    <property type="entry name" value="DUF3319"/>
    <property type="match status" value="1"/>
</dbReference>
<evidence type="ECO:0000313" key="1">
    <source>
        <dbReference type="EMBL" id="PLC57649.1"/>
    </source>
</evidence>
<proteinExistence type="predicted"/>